<accession>A0AAE3L1L5</accession>
<proteinExistence type="predicted"/>
<name>A0AAE3L1L5_9GAMM</name>
<sequence>MSEDKLRQELERLKEEAAKLPSDDAAGRARLDEVIKRVESKLAEDQDDDDEGLFDQLQESVSHFEAEHPRATAILNDIMVTLSNMGI</sequence>
<dbReference type="EMBL" id="JANUCT010000018">
    <property type="protein sequence ID" value="MCS3904239.1"/>
    <property type="molecule type" value="Genomic_DNA"/>
</dbReference>
<feature type="region of interest" description="Disordered" evidence="1">
    <location>
        <begin position="1"/>
        <end position="26"/>
    </location>
</feature>
<dbReference type="RefSeq" id="WP_259056775.1">
    <property type="nucleotide sequence ID" value="NZ_JANUCT010000018.1"/>
</dbReference>
<keyword evidence="3" id="KW-1185">Reference proteome</keyword>
<dbReference type="AlphaFoldDB" id="A0AAE3L1L5"/>
<gene>
    <name evidence="2" type="ORF">J2T55_002275</name>
</gene>
<evidence type="ECO:0000313" key="3">
    <source>
        <dbReference type="Proteomes" id="UP001204445"/>
    </source>
</evidence>
<reference evidence="2" key="1">
    <citation type="submission" date="2022-08" db="EMBL/GenBank/DDBJ databases">
        <title>Genomic Encyclopedia of Type Strains, Phase III (KMG-III): the genomes of soil and plant-associated and newly described type strains.</title>
        <authorList>
            <person name="Whitman W."/>
        </authorList>
    </citation>
    <scope>NUCLEOTIDE SEQUENCE</scope>
    <source>
        <strain evidence="2">HMT 1</strain>
    </source>
</reference>
<evidence type="ECO:0008006" key="4">
    <source>
        <dbReference type="Google" id="ProtNLM"/>
    </source>
</evidence>
<evidence type="ECO:0000313" key="2">
    <source>
        <dbReference type="EMBL" id="MCS3904239.1"/>
    </source>
</evidence>
<protein>
    <recommendedName>
        <fullName evidence="4">DUF4404 family protein</fullName>
    </recommendedName>
</protein>
<dbReference type="Proteomes" id="UP001204445">
    <property type="component" value="Unassembled WGS sequence"/>
</dbReference>
<comment type="caution">
    <text evidence="2">The sequence shown here is derived from an EMBL/GenBank/DDBJ whole genome shotgun (WGS) entry which is preliminary data.</text>
</comment>
<organism evidence="2 3">
    <name type="scientific">Methylohalomonas lacus</name>
    <dbReference type="NCBI Taxonomy" id="398773"/>
    <lineage>
        <taxon>Bacteria</taxon>
        <taxon>Pseudomonadati</taxon>
        <taxon>Pseudomonadota</taxon>
        <taxon>Gammaproteobacteria</taxon>
        <taxon>Methylohalomonadales</taxon>
        <taxon>Methylohalomonadaceae</taxon>
        <taxon>Methylohalomonas</taxon>
    </lineage>
</organism>
<dbReference type="Pfam" id="PF14357">
    <property type="entry name" value="DUF4404"/>
    <property type="match status" value="1"/>
</dbReference>
<evidence type="ECO:0000256" key="1">
    <source>
        <dbReference type="SAM" id="MobiDB-lite"/>
    </source>
</evidence>
<dbReference type="InterPro" id="IPR025516">
    <property type="entry name" value="DUF4404"/>
</dbReference>